<gene>
    <name evidence="2" type="ORF">FIBSPDRAFT_1025724</name>
</gene>
<dbReference type="AlphaFoldDB" id="A0A166HS08"/>
<protein>
    <submittedName>
        <fullName evidence="2">Uncharacterized protein</fullName>
    </submittedName>
</protein>
<accession>A0A166HS08</accession>
<dbReference type="Proteomes" id="UP000076532">
    <property type="component" value="Unassembled WGS sequence"/>
</dbReference>
<keyword evidence="3" id="KW-1185">Reference proteome</keyword>
<reference evidence="2 3" key="1">
    <citation type="journal article" date="2016" name="Mol. Biol. Evol.">
        <title>Comparative Genomics of Early-Diverging Mushroom-Forming Fungi Provides Insights into the Origins of Lignocellulose Decay Capabilities.</title>
        <authorList>
            <person name="Nagy L.G."/>
            <person name="Riley R."/>
            <person name="Tritt A."/>
            <person name="Adam C."/>
            <person name="Daum C."/>
            <person name="Floudas D."/>
            <person name="Sun H."/>
            <person name="Yadav J.S."/>
            <person name="Pangilinan J."/>
            <person name="Larsson K.H."/>
            <person name="Matsuura K."/>
            <person name="Barry K."/>
            <person name="Labutti K."/>
            <person name="Kuo R."/>
            <person name="Ohm R.A."/>
            <person name="Bhattacharya S.S."/>
            <person name="Shirouzu T."/>
            <person name="Yoshinaga Y."/>
            <person name="Martin F.M."/>
            <person name="Grigoriev I.V."/>
            <person name="Hibbett D.S."/>
        </authorList>
    </citation>
    <scope>NUCLEOTIDE SEQUENCE [LARGE SCALE GENOMIC DNA]</scope>
    <source>
        <strain evidence="2 3">CBS 109695</strain>
    </source>
</reference>
<sequence>MNRGAERLARTVASARRDHRAGANLRMLPGLMNVVRYRMVMRWSQDWRIVMLGRWRARTETAGKDKGWNVARAVKAAEVEDGSSDVARTTAAGDDETSDDHRRHGWVPAANNADRRRLHRWVPAANNADGRR</sequence>
<evidence type="ECO:0000313" key="2">
    <source>
        <dbReference type="EMBL" id="KZP19169.1"/>
    </source>
</evidence>
<name>A0A166HS08_9AGAM</name>
<proteinExistence type="predicted"/>
<dbReference type="EMBL" id="KV417566">
    <property type="protein sequence ID" value="KZP19169.1"/>
    <property type="molecule type" value="Genomic_DNA"/>
</dbReference>
<evidence type="ECO:0000313" key="3">
    <source>
        <dbReference type="Proteomes" id="UP000076532"/>
    </source>
</evidence>
<organism evidence="2 3">
    <name type="scientific">Athelia psychrophila</name>
    <dbReference type="NCBI Taxonomy" id="1759441"/>
    <lineage>
        <taxon>Eukaryota</taxon>
        <taxon>Fungi</taxon>
        <taxon>Dikarya</taxon>
        <taxon>Basidiomycota</taxon>
        <taxon>Agaricomycotina</taxon>
        <taxon>Agaricomycetes</taxon>
        <taxon>Agaricomycetidae</taxon>
        <taxon>Atheliales</taxon>
        <taxon>Atheliaceae</taxon>
        <taxon>Athelia</taxon>
    </lineage>
</organism>
<evidence type="ECO:0000256" key="1">
    <source>
        <dbReference type="SAM" id="MobiDB-lite"/>
    </source>
</evidence>
<feature type="region of interest" description="Disordered" evidence="1">
    <location>
        <begin position="79"/>
        <end position="110"/>
    </location>
</feature>